<dbReference type="EMBL" id="SDEE01000527">
    <property type="protein sequence ID" value="RXW15654.1"/>
    <property type="molecule type" value="Genomic_DNA"/>
</dbReference>
<evidence type="ECO:0000256" key="1">
    <source>
        <dbReference type="SAM" id="Phobius"/>
    </source>
</evidence>
<feature type="transmembrane region" description="Helical" evidence="1">
    <location>
        <begin position="20"/>
        <end position="47"/>
    </location>
</feature>
<keyword evidence="1" id="KW-0472">Membrane</keyword>
<dbReference type="Proteomes" id="UP000290288">
    <property type="component" value="Unassembled WGS sequence"/>
</dbReference>
<feature type="transmembrane region" description="Helical" evidence="1">
    <location>
        <begin position="59"/>
        <end position="85"/>
    </location>
</feature>
<feature type="transmembrane region" description="Helical" evidence="1">
    <location>
        <begin position="138"/>
        <end position="156"/>
    </location>
</feature>
<keyword evidence="3" id="KW-1185">Reference proteome</keyword>
<feature type="transmembrane region" description="Helical" evidence="1">
    <location>
        <begin position="105"/>
        <end position="126"/>
    </location>
</feature>
<evidence type="ECO:0000313" key="2">
    <source>
        <dbReference type="EMBL" id="RXW15654.1"/>
    </source>
</evidence>
<organism evidence="2 3">
    <name type="scientific">Candolleomyces aberdarensis</name>
    <dbReference type="NCBI Taxonomy" id="2316362"/>
    <lineage>
        <taxon>Eukaryota</taxon>
        <taxon>Fungi</taxon>
        <taxon>Dikarya</taxon>
        <taxon>Basidiomycota</taxon>
        <taxon>Agaricomycotina</taxon>
        <taxon>Agaricomycetes</taxon>
        <taxon>Agaricomycetidae</taxon>
        <taxon>Agaricales</taxon>
        <taxon>Agaricineae</taxon>
        <taxon>Psathyrellaceae</taxon>
        <taxon>Candolleomyces</taxon>
    </lineage>
</organism>
<feature type="transmembrane region" description="Helical" evidence="1">
    <location>
        <begin position="253"/>
        <end position="277"/>
    </location>
</feature>
<reference evidence="2 3" key="1">
    <citation type="submission" date="2019-01" db="EMBL/GenBank/DDBJ databases">
        <title>Draft genome sequence of Psathyrella aberdarensis IHI B618.</title>
        <authorList>
            <person name="Buettner E."/>
            <person name="Kellner H."/>
        </authorList>
    </citation>
    <scope>NUCLEOTIDE SEQUENCE [LARGE SCALE GENOMIC DNA]</scope>
    <source>
        <strain evidence="2 3">IHI B618</strain>
    </source>
</reference>
<dbReference type="AlphaFoldDB" id="A0A4Q2DAU3"/>
<keyword evidence="1" id="KW-0812">Transmembrane</keyword>
<keyword evidence="1" id="KW-1133">Transmembrane helix</keyword>
<evidence type="ECO:0000313" key="3">
    <source>
        <dbReference type="Proteomes" id="UP000290288"/>
    </source>
</evidence>
<sequence>MSDKSNDALEQLTLVGARSLFANLCITMVGIGVHLFMALYGLSVFLETPKDLREGRRRYIALSFVFTLLASISASADMASVFQILFRATSGVDFYGIVTETNSFWVRYFTAVTMAVGIFAGDALLVYRCCMVLANYRWVAIIPALLSVSAFVVFMVDEFALDLDKDRTTNPLPTVTQMLTVCTNILVTALISFHLYRARRALSQMLTSHDTRLYTGVVAILVESAVPLTLLGPITAALQLAPFPKNQTAAQALVAAYNIIGGLFYSFCTLSPHMIIFRVTTGRSWLRFPSAKDSDASPISNPINFAHQRTAESEFFSSQHHSRISPGVIEVATPSNLDFNASSKGDGLNEKSLT</sequence>
<name>A0A4Q2DAU3_9AGAR</name>
<accession>A0A4Q2DAU3</accession>
<feature type="transmembrane region" description="Helical" evidence="1">
    <location>
        <begin position="217"/>
        <end position="241"/>
    </location>
</feature>
<feature type="transmembrane region" description="Helical" evidence="1">
    <location>
        <begin position="176"/>
        <end position="196"/>
    </location>
</feature>
<protein>
    <submittedName>
        <fullName evidence="2">Uncharacterized protein</fullName>
    </submittedName>
</protein>
<comment type="caution">
    <text evidence="2">The sequence shown here is derived from an EMBL/GenBank/DDBJ whole genome shotgun (WGS) entry which is preliminary data.</text>
</comment>
<dbReference type="OrthoDB" id="10289535at2759"/>
<gene>
    <name evidence="2" type="ORF">EST38_g10202</name>
</gene>
<proteinExistence type="predicted"/>